<protein>
    <recommendedName>
        <fullName evidence="1">BTB domain-containing protein</fullName>
    </recommendedName>
</protein>
<dbReference type="SUPFAM" id="SSF54695">
    <property type="entry name" value="POZ domain"/>
    <property type="match status" value="1"/>
</dbReference>
<dbReference type="Gene3D" id="3.30.710.10">
    <property type="entry name" value="Potassium Channel Kv1.1, Chain A"/>
    <property type="match status" value="1"/>
</dbReference>
<dbReference type="AlphaFoldDB" id="A0A9P3LB65"/>
<reference evidence="2 3" key="1">
    <citation type="submission" date="2021-08" db="EMBL/GenBank/DDBJ databases">
        <title>Draft Genome Sequence of Phanerochaete sordida strain YK-624.</title>
        <authorList>
            <person name="Mori T."/>
            <person name="Dohra H."/>
            <person name="Suzuki T."/>
            <person name="Kawagishi H."/>
            <person name="Hirai H."/>
        </authorList>
    </citation>
    <scope>NUCLEOTIDE SEQUENCE [LARGE SCALE GENOMIC DNA]</scope>
    <source>
        <strain evidence="2 3">YK-624</strain>
    </source>
</reference>
<gene>
    <name evidence="2" type="ORF">PsYK624_052500</name>
</gene>
<dbReference type="SMART" id="SM00225">
    <property type="entry name" value="BTB"/>
    <property type="match status" value="1"/>
</dbReference>
<name>A0A9P3LB65_9APHY</name>
<feature type="domain" description="BTB" evidence="1">
    <location>
        <begin position="19"/>
        <end position="88"/>
    </location>
</feature>
<accession>A0A9P3LB65</accession>
<dbReference type="InterPro" id="IPR000210">
    <property type="entry name" value="BTB/POZ_dom"/>
</dbReference>
<keyword evidence="3" id="KW-1185">Reference proteome</keyword>
<dbReference type="Proteomes" id="UP000703269">
    <property type="component" value="Unassembled WGS sequence"/>
</dbReference>
<comment type="caution">
    <text evidence="2">The sequence shown here is derived from an EMBL/GenBank/DDBJ whole genome shotgun (WGS) entry which is preliminary data.</text>
</comment>
<evidence type="ECO:0000313" key="2">
    <source>
        <dbReference type="EMBL" id="GJE89156.1"/>
    </source>
</evidence>
<evidence type="ECO:0000313" key="3">
    <source>
        <dbReference type="Proteomes" id="UP000703269"/>
    </source>
</evidence>
<dbReference type="OrthoDB" id="3036049at2759"/>
<dbReference type="InterPro" id="IPR011333">
    <property type="entry name" value="SKP1/BTB/POZ_sf"/>
</dbReference>
<sequence>MNIDSEFLQCSKDADLWFSDGSIVLRADNALFKVYSGILAQASPVFKDMFSFPQHPSSDDETYEGLLVVHMPDSAVDLKPFLKAIHDSSFFDLGNLQMKDIPMIVSMLRLSTKYQVSFLRKRAIEALLRWYPSGLEDYSPIGQSARPLQDHSRHVLVANAARETDVPVLLPTSLLFCCATAPAPVLYDGLDDNGERYTLSDANKRAIFLGRLRLSHAARSRTQAFFFYPRTPNPKCSAPERCNEFCRIYSSVFDEKDDPWMNPFYRLNWKAIRSTCCANCATSWEAHHAEAALQVWQEVPSYFDLMPWPELAERSKVPMEEV</sequence>
<proteinExistence type="predicted"/>
<dbReference type="PROSITE" id="PS50097">
    <property type="entry name" value="BTB"/>
    <property type="match status" value="1"/>
</dbReference>
<evidence type="ECO:0000259" key="1">
    <source>
        <dbReference type="PROSITE" id="PS50097"/>
    </source>
</evidence>
<organism evidence="2 3">
    <name type="scientific">Phanerochaete sordida</name>
    <dbReference type="NCBI Taxonomy" id="48140"/>
    <lineage>
        <taxon>Eukaryota</taxon>
        <taxon>Fungi</taxon>
        <taxon>Dikarya</taxon>
        <taxon>Basidiomycota</taxon>
        <taxon>Agaricomycotina</taxon>
        <taxon>Agaricomycetes</taxon>
        <taxon>Polyporales</taxon>
        <taxon>Phanerochaetaceae</taxon>
        <taxon>Phanerochaete</taxon>
    </lineage>
</organism>
<dbReference type="EMBL" id="BPQB01000011">
    <property type="protein sequence ID" value="GJE89156.1"/>
    <property type="molecule type" value="Genomic_DNA"/>
</dbReference>